<feature type="transmembrane region" description="Helical" evidence="1">
    <location>
        <begin position="48"/>
        <end position="69"/>
    </location>
</feature>
<sequence>MNPIKQIAKPPQIGSPVLAGILFAILWLAAGALLLSLLLHFGNMKENSLPAFSMGVHGLSSLAGGFVSGRRSGKRGWYYGGVLGVLYGLLILIIGFLAANADLSWHSGLLLVVAFLAGAFGGMIGVNTKK</sequence>
<evidence type="ECO:0008006" key="4">
    <source>
        <dbReference type="Google" id="ProtNLM"/>
    </source>
</evidence>
<feature type="transmembrane region" description="Helical" evidence="1">
    <location>
        <begin position="21"/>
        <end position="42"/>
    </location>
</feature>
<keyword evidence="1" id="KW-1133">Transmembrane helix</keyword>
<dbReference type="NCBIfam" id="TIGR04086">
    <property type="entry name" value="TIGR04086_membr"/>
    <property type="match status" value="1"/>
</dbReference>
<keyword evidence="1" id="KW-0472">Membrane</keyword>
<comment type="caution">
    <text evidence="2">The sequence shown here is derived from an EMBL/GenBank/DDBJ whole genome shotgun (WGS) entry which is preliminary data.</text>
</comment>
<keyword evidence="1" id="KW-0812">Transmembrane</keyword>
<dbReference type="RefSeq" id="WP_188892018.1">
    <property type="nucleotide sequence ID" value="NZ_BMHY01000012.1"/>
</dbReference>
<reference evidence="2 3" key="1">
    <citation type="journal article" date="2014" name="Int. J. Syst. Evol. Microbiol.">
        <title>Complete genome sequence of Corynebacterium casei LMG S-19264T (=DSM 44701T), isolated from a smear-ripened cheese.</title>
        <authorList>
            <consortium name="US DOE Joint Genome Institute (JGI-PGF)"/>
            <person name="Walter F."/>
            <person name="Albersmeier A."/>
            <person name="Kalinowski J."/>
            <person name="Ruckert C."/>
        </authorList>
    </citation>
    <scope>NUCLEOTIDE SEQUENCE [LARGE SCALE GENOMIC DNA]</scope>
    <source>
        <strain evidence="2 3">CGMCC 1.15286</strain>
    </source>
</reference>
<feature type="transmembrane region" description="Helical" evidence="1">
    <location>
        <begin position="105"/>
        <end position="126"/>
    </location>
</feature>
<dbReference type="EMBL" id="BMHY01000012">
    <property type="protein sequence ID" value="GGG83542.1"/>
    <property type="molecule type" value="Genomic_DNA"/>
</dbReference>
<evidence type="ECO:0000313" key="3">
    <source>
        <dbReference type="Proteomes" id="UP000600247"/>
    </source>
</evidence>
<gene>
    <name evidence="2" type="ORF">GCM10010918_46510</name>
</gene>
<accession>A0A917M862</accession>
<name>A0A917M862_9BACL</name>
<dbReference type="Pfam" id="PF12670">
    <property type="entry name" value="DUF3792"/>
    <property type="match status" value="1"/>
</dbReference>
<feature type="transmembrane region" description="Helical" evidence="1">
    <location>
        <begin position="76"/>
        <end position="99"/>
    </location>
</feature>
<proteinExistence type="predicted"/>
<dbReference type="InterPro" id="IPR023804">
    <property type="entry name" value="DUF3792_TM"/>
</dbReference>
<dbReference type="Proteomes" id="UP000600247">
    <property type="component" value="Unassembled WGS sequence"/>
</dbReference>
<organism evidence="2 3">
    <name type="scientific">Paenibacillus radicis</name>
    <name type="common">ex Gao et al. 2016</name>
    <dbReference type="NCBI Taxonomy" id="1737354"/>
    <lineage>
        <taxon>Bacteria</taxon>
        <taxon>Bacillati</taxon>
        <taxon>Bacillota</taxon>
        <taxon>Bacilli</taxon>
        <taxon>Bacillales</taxon>
        <taxon>Paenibacillaceae</taxon>
        <taxon>Paenibacillus</taxon>
    </lineage>
</organism>
<evidence type="ECO:0000313" key="2">
    <source>
        <dbReference type="EMBL" id="GGG83542.1"/>
    </source>
</evidence>
<keyword evidence="3" id="KW-1185">Reference proteome</keyword>
<dbReference type="AlphaFoldDB" id="A0A917M862"/>
<evidence type="ECO:0000256" key="1">
    <source>
        <dbReference type="SAM" id="Phobius"/>
    </source>
</evidence>
<protein>
    <recommendedName>
        <fullName evidence="4">TIGR04086 family membrane protein</fullName>
    </recommendedName>
</protein>